<reference evidence="2 3" key="1">
    <citation type="journal article" date="2011" name="Stand. Genomic Sci.">
        <title>Complete genome sequence of 'Thioalkalivibrio sulfidophilus' HL-EbGr7.</title>
        <authorList>
            <person name="Muyzer G."/>
            <person name="Sorokin D.Y."/>
            <person name="Mavromatis K."/>
            <person name="Lapidus A."/>
            <person name="Clum A."/>
            <person name="Ivanova N."/>
            <person name="Pati A."/>
            <person name="d'Haeseleer P."/>
            <person name="Woyke T."/>
            <person name="Kyrpides N.C."/>
        </authorList>
    </citation>
    <scope>NUCLEOTIDE SEQUENCE [LARGE SCALE GENOMIC DNA]</scope>
    <source>
        <strain evidence="2 3">HL-EbGR7</strain>
    </source>
</reference>
<dbReference type="EMBL" id="CP001339">
    <property type="protein sequence ID" value="ACL74197.1"/>
    <property type="molecule type" value="Genomic_DNA"/>
</dbReference>
<dbReference type="AlphaFoldDB" id="B8GQ50"/>
<dbReference type="Gene3D" id="3.40.50.620">
    <property type="entry name" value="HUPs"/>
    <property type="match status" value="1"/>
</dbReference>
<evidence type="ECO:0000313" key="3">
    <source>
        <dbReference type="Proteomes" id="UP000002383"/>
    </source>
</evidence>
<sequence length="140" mass="15225">MFNKIMVPVDLAHLDALEKSLTVAADLARHYQAELCYVGVTTSQPSSVARTPEEYEQKLKTFADGHAPDNGHVPDVRVYNSHDPVTDLDNILVKAIEDTGADLVVMATHLPKHLDAVMPANGSKVASHTRASIFLVRPDA</sequence>
<dbReference type="HOGENOM" id="CLU_049301_12_2_6"/>
<dbReference type="Pfam" id="PF00582">
    <property type="entry name" value="Usp"/>
    <property type="match status" value="1"/>
</dbReference>
<accession>B8GQ50</accession>
<name>B8GQ50_THISH</name>
<gene>
    <name evidence="2" type="ordered locus">Tgr7_3128</name>
</gene>
<dbReference type="OrthoDB" id="9792500at2"/>
<organism evidence="2 3">
    <name type="scientific">Thioalkalivibrio sulfidiphilus (strain HL-EbGR7)</name>
    <dbReference type="NCBI Taxonomy" id="396588"/>
    <lineage>
        <taxon>Bacteria</taxon>
        <taxon>Pseudomonadati</taxon>
        <taxon>Pseudomonadota</taxon>
        <taxon>Gammaproteobacteria</taxon>
        <taxon>Chromatiales</taxon>
        <taxon>Ectothiorhodospiraceae</taxon>
        <taxon>Thioalkalivibrio</taxon>
    </lineage>
</organism>
<dbReference type="CDD" id="cd00293">
    <property type="entry name" value="USP-like"/>
    <property type="match status" value="1"/>
</dbReference>
<dbReference type="eggNOG" id="COG0589">
    <property type="taxonomic scope" value="Bacteria"/>
</dbReference>
<dbReference type="InterPro" id="IPR006016">
    <property type="entry name" value="UspA"/>
</dbReference>
<protein>
    <submittedName>
        <fullName evidence="2">UspA domain protein</fullName>
    </submittedName>
</protein>
<evidence type="ECO:0000313" key="2">
    <source>
        <dbReference type="EMBL" id="ACL74197.1"/>
    </source>
</evidence>
<evidence type="ECO:0000259" key="1">
    <source>
        <dbReference type="Pfam" id="PF00582"/>
    </source>
</evidence>
<feature type="domain" description="UspA" evidence="1">
    <location>
        <begin position="1"/>
        <end position="137"/>
    </location>
</feature>
<dbReference type="SUPFAM" id="SSF52402">
    <property type="entry name" value="Adenine nucleotide alpha hydrolases-like"/>
    <property type="match status" value="1"/>
</dbReference>
<proteinExistence type="predicted"/>
<dbReference type="RefSeq" id="WP_012639659.1">
    <property type="nucleotide sequence ID" value="NC_011901.1"/>
</dbReference>
<keyword evidence="3" id="KW-1185">Reference proteome</keyword>
<dbReference type="KEGG" id="tgr:Tgr7_3128"/>
<dbReference type="STRING" id="396588.Tgr7_3128"/>
<dbReference type="InterPro" id="IPR014729">
    <property type="entry name" value="Rossmann-like_a/b/a_fold"/>
</dbReference>
<dbReference type="Proteomes" id="UP000002383">
    <property type="component" value="Chromosome"/>
</dbReference>